<dbReference type="GeneID" id="42004605"/>
<dbReference type="InterPro" id="IPR016130">
    <property type="entry name" value="Tyr_Pase_AS"/>
</dbReference>
<dbReference type="EMBL" id="QEAO01000017">
    <property type="protein sequence ID" value="TPX33916.1"/>
    <property type="molecule type" value="Genomic_DNA"/>
</dbReference>
<dbReference type="PROSITE" id="PS50056">
    <property type="entry name" value="TYR_PHOSPHATASE_2"/>
    <property type="match status" value="1"/>
</dbReference>
<dbReference type="FunFam" id="3.90.190.10:FF:000157">
    <property type="entry name" value="Protein-tyrosine phosphatase"/>
    <property type="match status" value="1"/>
</dbReference>
<dbReference type="Pfam" id="PF00782">
    <property type="entry name" value="DSPc"/>
    <property type="match status" value="1"/>
</dbReference>
<feature type="domain" description="Tyrosine specific protein phosphatases" evidence="4">
    <location>
        <begin position="113"/>
        <end position="170"/>
    </location>
</feature>
<evidence type="ECO:0000256" key="1">
    <source>
        <dbReference type="ARBA" id="ARBA00022801"/>
    </source>
</evidence>
<dbReference type="PANTHER" id="PTHR46274">
    <property type="entry name" value="PHOSPHATIDYLINOSITOL PHOSPHATASE"/>
    <property type="match status" value="1"/>
</dbReference>
<dbReference type="InterPro" id="IPR020422">
    <property type="entry name" value="TYR_PHOSPHATASE_DUAL_dom"/>
</dbReference>
<organism evidence="5 6">
    <name type="scientific">Synchytrium microbalum</name>
    <dbReference type="NCBI Taxonomy" id="1806994"/>
    <lineage>
        <taxon>Eukaryota</taxon>
        <taxon>Fungi</taxon>
        <taxon>Fungi incertae sedis</taxon>
        <taxon>Chytridiomycota</taxon>
        <taxon>Chytridiomycota incertae sedis</taxon>
        <taxon>Chytridiomycetes</taxon>
        <taxon>Synchytriales</taxon>
        <taxon>Synchytriaceae</taxon>
        <taxon>Synchytrium</taxon>
    </lineage>
</organism>
<evidence type="ECO:0000259" key="3">
    <source>
        <dbReference type="PROSITE" id="PS50054"/>
    </source>
</evidence>
<dbReference type="PANTHER" id="PTHR46274:SF6">
    <property type="entry name" value="TYR_PHOSPHATASE_2 DOMAIN-CONTAINING PROTEIN"/>
    <property type="match status" value="1"/>
</dbReference>
<proteinExistence type="predicted"/>
<keyword evidence="1" id="KW-0378">Hydrolase</keyword>
<accession>A0A507C7E5</accession>
<dbReference type="Proteomes" id="UP000319731">
    <property type="component" value="Unassembled WGS sequence"/>
</dbReference>
<keyword evidence="6" id="KW-1185">Reference proteome</keyword>
<dbReference type="InterPro" id="IPR000340">
    <property type="entry name" value="Dual-sp_phosphatase_cat-dom"/>
</dbReference>
<gene>
    <name evidence="5" type="ORF">SmJEL517_g03380</name>
</gene>
<dbReference type="GO" id="GO:0004721">
    <property type="term" value="F:phosphoprotein phosphatase activity"/>
    <property type="evidence" value="ECO:0007669"/>
    <property type="project" value="UniProtKB-KW"/>
</dbReference>
<evidence type="ECO:0000256" key="2">
    <source>
        <dbReference type="ARBA" id="ARBA00022912"/>
    </source>
</evidence>
<dbReference type="SUPFAM" id="SSF52799">
    <property type="entry name" value="(Phosphotyrosine protein) phosphatases II"/>
    <property type="match status" value="1"/>
</dbReference>
<feature type="domain" description="Tyrosine-protein phosphatase" evidence="3">
    <location>
        <begin position="46"/>
        <end position="192"/>
    </location>
</feature>
<dbReference type="AlphaFoldDB" id="A0A507C7E5"/>
<dbReference type="RefSeq" id="XP_031024800.1">
    <property type="nucleotide sequence ID" value="XM_031169308.1"/>
</dbReference>
<evidence type="ECO:0000313" key="6">
    <source>
        <dbReference type="Proteomes" id="UP000319731"/>
    </source>
</evidence>
<dbReference type="InterPro" id="IPR000387">
    <property type="entry name" value="Tyr_Pase_dom"/>
</dbReference>
<dbReference type="Gene3D" id="3.90.190.10">
    <property type="entry name" value="Protein tyrosine phosphatase superfamily"/>
    <property type="match status" value="1"/>
</dbReference>
<dbReference type="OrthoDB" id="273181at2759"/>
<dbReference type="PROSITE" id="PS50054">
    <property type="entry name" value="TYR_PHOSPHATASE_DUAL"/>
    <property type="match status" value="1"/>
</dbReference>
<sequence length="200" mass="22542">MSDSDIEIIQTAPPPPNIETTLLQQAAFGVSYYWNRAQFALGSFNWFDRVDTHVILGALPQDTDLTELTNAPLNVSHIINMCQETEGVERRAKLCGLTHYRLPCPDFNVPPYEHLVRGAEILNAVADKGETALVHCKAGKGRSASVVMCYLVTRYQLDLEGAQNLLLEKRKQVEPNLKDAIAIRLFYENLKNKDERKPFV</sequence>
<keyword evidence="2" id="KW-0904">Protein phosphatase</keyword>
<evidence type="ECO:0000313" key="5">
    <source>
        <dbReference type="EMBL" id="TPX33916.1"/>
    </source>
</evidence>
<comment type="caution">
    <text evidence="5">The sequence shown here is derived from an EMBL/GenBank/DDBJ whole genome shotgun (WGS) entry which is preliminary data.</text>
</comment>
<name>A0A507C7E5_9FUNG</name>
<evidence type="ECO:0000259" key="4">
    <source>
        <dbReference type="PROSITE" id="PS50056"/>
    </source>
</evidence>
<reference evidence="5 6" key="1">
    <citation type="journal article" date="2019" name="Sci. Rep.">
        <title>Comparative genomics of chytrid fungi reveal insights into the obligate biotrophic and pathogenic lifestyle of Synchytrium endobioticum.</title>
        <authorList>
            <person name="van de Vossenberg B.T.L.H."/>
            <person name="Warris S."/>
            <person name="Nguyen H.D.T."/>
            <person name="van Gent-Pelzer M.P.E."/>
            <person name="Joly D.L."/>
            <person name="van de Geest H.C."/>
            <person name="Bonants P.J.M."/>
            <person name="Smith D.S."/>
            <person name="Levesque C.A."/>
            <person name="van der Lee T.A.J."/>
        </authorList>
    </citation>
    <scope>NUCLEOTIDE SEQUENCE [LARGE SCALE GENOMIC DNA]</scope>
    <source>
        <strain evidence="5 6">JEL517</strain>
    </source>
</reference>
<dbReference type="PROSITE" id="PS00383">
    <property type="entry name" value="TYR_PHOSPHATASE_1"/>
    <property type="match status" value="1"/>
</dbReference>
<dbReference type="SMART" id="SM00195">
    <property type="entry name" value="DSPc"/>
    <property type="match status" value="1"/>
</dbReference>
<dbReference type="InterPro" id="IPR029021">
    <property type="entry name" value="Prot-tyrosine_phosphatase-like"/>
</dbReference>
<protein>
    <submittedName>
        <fullName evidence="5">Uncharacterized protein</fullName>
    </submittedName>
</protein>